<accession>A0A1I5S9V7</accession>
<dbReference type="AlphaFoldDB" id="A0A1I5S9V7"/>
<reference evidence="2" key="1">
    <citation type="submission" date="2016-10" db="EMBL/GenBank/DDBJ databases">
        <authorList>
            <person name="Varghese N."/>
            <person name="Submissions S."/>
        </authorList>
    </citation>
    <scope>NUCLEOTIDE SEQUENCE [LARGE SCALE GENOMIC DNA]</scope>
    <source>
        <strain evidence="2">JCM 18195</strain>
    </source>
</reference>
<protein>
    <submittedName>
        <fullName evidence="1">Uncharacterized protein</fullName>
    </submittedName>
</protein>
<evidence type="ECO:0000313" key="2">
    <source>
        <dbReference type="Proteomes" id="UP000243084"/>
    </source>
</evidence>
<gene>
    <name evidence="1" type="ORF">SAMN05216229_104267</name>
</gene>
<evidence type="ECO:0000313" key="1">
    <source>
        <dbReference type="EMBL" id="SFP67491.1"/>
    </source>
</evidence>
<name>A0A1I5S9V7_9GAMM</name>
<organism evidence="1 2">
    <name type="scientific">Geopseudomonas sagittaria</name>
    <dbReference type="NCBI Taxonomy" id="1135990"/>
    <lineage>
        <taxon>Bacteria</taxon>
        <taxon>Pseudomonadati</taxon>
        <taxon>Pseudomonadota</taxon>
        <taxon>Gammaproteobacteria</taxon>
        <taxon>Pseudomonadales</taxon>
        <taxon>Pseudomonadaceae</taxon>
        <taxon>Geopseudomonas</taxon>
    </lineage>
</organism>
<sequence>MNNKYLSDLADELEAEHGPYPQGHVQLQLWLMANLTMLSGAGIADSGAQRRWLHDRYPAWLRELAEQDLWLNLEDVGLEIVDFPDREQPPDQEREPLDAVDVDFEPPKAHIELHVPDDFDQMGADEILHLFEGGDNEKRD</sequence>
<dbReference type="RefSeq" id="WP_092429769.1">
    <property type="nucleotide sequence ID" value="NZ_FOXM01000004.1"/>
</dbReference>
<dbReference type="EMBL" id="FOXM01000004">
    <property type="protein sequence ID" value="SFP67491.1"/>
    <property type="molecule type" value="Genomic_DNA"/>
</dbReference>
<dbReference type="Proteomes" id="UP000243084">
    <property type="component" value="Unassembled WGS sequence"/>
</dbReference>
<keyword evidence="2" id="KW-1185">Reference proteome</keyword>
<proteinExistence type="predicted"/>